<protein>
    <submittedName>
        <fullName evidence="1">Uncharacterized protein</fullName>
    </submittedName>
</protein>
<evidence type="ECO:0000313" key="1">
    <source>
        <dbReference type="EMBL" id="KAJ8009226.1"/>
    </source>
</evidence>
<comment type="caution">
    <text evidence="1">The sequence shown here is derived from an EMBL/GenBank/DDBJ whole genome shotgun (WGS) entry which is preliminary data.</text>
</comment>
<sequence length="3887" mass="442163">MGQQKGMIEELFQVCCQVSSHLSEDERSGKLHAHLGELQEKWRFLEVAGNRVLRHISIGSSQSSRFLQEAKQLHDKLQAFQNSITILQSSKSQHDVHRVLQMTFMSADLNVLNQQYLYLQRQSKALSNVLPGKKENENMECTLQELGVLLDFTQRLLCVQSLSIANPSLAKITKQMQEFIVWAKQTEYHITAGKNIALFPEEARVQIASMRKRQSEILARQSKVHSKVENMNRLISDERELYKVMSSLKTLEDLYETISQTSACTLTEMEAALEKREKMLIQILKVNTWLAVGKHEREVTAGVESVSEHTVQDLEGKLLFQMCAIKEAERQLALTDALLETCIEISLGLSPPESDFLIGWLSSLQNEVDIVLAHEKASHWELEELLHAWTFSVEELAAIQTSVQEIWVNLDKQTFPVTKDSLYTIEPLIHMLLDHQCQIHELQYSQETQKSAQLRTIGKLLERTKSLQYLALEQEKYLRHQWCIEDHMDVAKELAQHASDKHVSVEERFSLCQAILVKLSQMKILCRDAADQLEAISQDWQLSERKWQMSEMEWIKQTVELLDSRELTAMDTAKHLELQLVQSLEFHNELPAMINLLQQFRLELTESNPVEPDITDINIALRRCWVIWRSMESGMQILEALGQRELVDISLCEELHSLRKDVVERCQERMESLSQARESLKDYHWAVKGVLAFLYEVESTFLTPPGGFLDCKEELQHIKEAQPSLGESLQTHISHLSELAPQHACLSYPHIEQIHMGIQSHLMVGRAILEAQVELRMEALQRCADRQSLHRKCLEELRQILQDGESCLSECSAQEVTSYANCVDQQDRAKVLSKDVLSIARKLESLRSVCPLGGCCVSTEGTSSALWRRWAALQRGVILLCAHLEQRGAEWSDVTKSMAQCSSALDKLQNELSELTASGRAQEDPLVLLRQSEQRRAVLERERQTLAFLEHRLSRLLGLSKPQEAASPVPVCQVLRDLQQRLMNLGEQSMLVQSRVLSEEQERDQEQIVELKQRVDILLSILQTHPSTHQITDVGVELDSLKARLQIIMEGAWRKYAPVVPLDVERMLQEVTSSLQDMEEKVGHALEKNRSLTKLSSRMTETCVGLGEVQTLLKKKSPSLSEAEHVLKLVWDQLDQWHDRLALLENEMQDSVEEEPEVAHLLMDQLTQPLQLYQDTALLAEQRTAFLCKIPACLQEFEDIVRSASCWIDEAQSWLDAPHIFTTARSLQNQANTLQMVLDDSERIRATLMGYKHVLVEISAVCHISAMEDRLVQTEHQVNTMQQNIMKPLEELLHIALEVDAVEMEVKTMEKNVTKIRAILSATDTLNVSLEEHLHNRQVILANIQSMWKTVEEIEVCKDELSLLQGAAETLIAFTRATQLLDTLQELKQLTQEQCKALEEREVEEELLSDDDPHPLGTTRHQNIDHLEACLSEEEEEYDAEDTHSSSSDTLTCSSSEELDETLTDQKLTETVVSTPQIMSQAHTTAVSKNTPVDMATGSVTMDVVSVDNGQLQYSPVKPQNDPCRMWDLLHTRLSDKLNSCREILEGELHGAVASGGERTGSGFGSLREIQMCVSSLQHLRDNPGKGGPPMVELYEALSGVEHCLGTLMDLLHNPIMSRSAKEDSQMKLLLMECLSVELPVLLEELNHVSSLVNNNQLAESPGTTARCTAILQAGLQTAQSALTSSLNWLQTQLGHNEAGVEPRDSNVCVYDDMPPGQSGPITRIEDVPMPGYVVSQCPEEAVELQRVSQALLQGLASLVELGRERLTLSQDCPPPSRAQLQTLLSNDNLFQVMGSQLALVQLLFQSRPQGELVSHEDEKVWLEQQVTTLQQQAMKQGANMHRILQDWTEWEEECVWLNQLLDELEAFIPFEGPIEEDEEQLQRRLDSCQRVLAMLEGSRPALGSVLDRAKALQNWGISTWVRNTGGVLELRWRVLQTKAEQENQLTHDIRNNWTRFNKETASLTEWFDCANKQLTTWSSLPTATLQDEQFTRNYLIQLLDFSVELEIRSSQKASAVLAGRSLVQLTGAEAPGLRRQLMHLEQTWNDVTSAYTRAHERLHQLLLETGPPHQVLSGLESWMLKTEVRLKEQDHATSKSSHDAEQLRHILQYYQGYQKGSNSGHLVLDLLSDSGLQASGVSDTWDRCCEERTILSERLGALNLSWHLLDGKLGSQMSHAEDLLRTCTVRPNGLGRALSWAAGLKERMSDWQTPVSQTQVKKALLEWEATEEELTDVCVEVEELRELCEVVHQETWSADSVSQFCSELSQQVGSLRPALQQVLEHWSQFDKYLGEVSLHTCRLRCGLMLSSGPLVTSYMVSRCLEHLQGLQAEARSGGDIWAALDLSCTGLRGLVSPGAAQLLVKRLEVQRSRWKAAVQEVDEELSRTRTLLSCWQEYSHKVNHCTVKLKHLQDQWLRLLSYLSTQQQATGDLVTAIKVSFEDVQGSLNEVLVASKLLIGQMEPLATSFIESETRLLSHDLGLLVKAFSKKQAQLEEEMDLHNTICSTMESLELQMEALYHVLNTDVSSKDVVKTTLMELGHVRPTIDNLTESSFCLTLGDLESDRLQALTRKWARVISCASHINRDIQAEAQHSQSPEQQWENWMSFQENIKENVTTDISGDYPGLCEQLAIHQTLRIDMLAGDQLFRGLISNAVRLMADRSEEERPDLTLKLVEMRERWHWLVSAEQQRRSQVKERLGQWLLFNRDMKRLVRLLGDMELLLPVSTLTPCSLQRLPGSFIDVTRVEETLLQHNDLYRQTVETGRLLHSWAEPPTQALVQRDLETLQKAWEHTRELLGERKTLLKNVVQNWGRCQTKIADSAHKLEQLRDRLKQPLPNMLDELQREEKLTEEDKAFLTLWAGGMEELSTMKTNLSQDILARDATLLQGQVEQLHCQWEELCLKVSLRRQEIADRLGAWTVFNDKNKELCDWLTQMESKVSHRGDLSLVEMVGKLKKDCMEEINLFSENKSHLTQLGEQLMLASNQAKQDQLHGTLKDVSDRWQHLFNHIEARMKKLKETLVTVQQLDKNMSNLRSWLSSMETQLARPVTYSVCHHQEIQRQLAQQQELQRDIEQHTEGVVSVLALCDALLHDQDTCGGDTDPLQQTTRSLDQRWRGICATSLERRLRIEETWRLWCKFLDDFTHFDDWLKVAESTAANPNSQNVLYTVAKEELKKFEGFQRQVQERLTQLQLVNNQYRRLARENRTDGASCIKVMVYEGNRRWETLHRRTSAILRRLKHFTGQREEFEGTRESLLVWLTEMDLQLTNVEHFSETDMQHKIKQLNGFQRAITLNTERIDGLIVFGEGLIQRSSPLDAALIEDELEELHSYCQEVFGRVVRFHQRLTQPRVFKEEPKVFGGDMPLKGSCELIGRPWLRRSQSQGSAPATPTHLLVPHLERSGRETPVSLCDSIPLEWDHTGDVGGSSAHEEEDDEEVDKEEGIYYRALSVPLGSMNTPESPSSPGDHDRRPCHLDPSPAHSSTPLKQGYVHLMSECSGSIRNVERVSQILDDEEQPEEQGLTGLTTADKQAGVIERWELLQAQARRNPPPGPTDTQQMTSDLCDVTSWLGRVMPQLESVQCLGVPTSIRDIEARVKQLKEMQKAFDQNKAVMLSLNLAGRQLKGCDGSESRELEEGLARVNQDWRLTCAVMEEWEDSLRTTLLLCREFHETLHSLLLWLALAESKRYTVDINNADTPLETLWEHGNALTGLQKELRSRQSHLCSLQGLWNQLQPVEDREESEEAQEMLHVTSSKLQTLLCQVANDLRVVQERLHLQDFEALPAVLAAVPAAFQSGDGESEGGSQSPASAEERDGVTPTSADNSGEKRDPTPRRSFFYRMMRAAFPLHLLLLLVLWMTCLVPLAEDDHSCTLSNNFARSFNVKLCYPNGPPPT</sequence>
<reference evidence="1" key="1">
    <citation type="submission" date="2021-05" db="EMBL/GenBank/DDBJ databases">
        <authorList>
            <person name="Pan Q."/>
            <person name="Jouanno E."/>
            <person name="Zahm M."/>
            <person name="Klopp C."/>
            <person name="Cabau C."/>
            <person name="Louis A."/>
            <person name="Berthelot C."/>
            <person name="Parey E."/>
            <person name="Roest Crollius H."/>
            <person name="Montfort J."/>
            <person name="Robinson-Rechavi M."/>
            <person name="Bouchez O."/>
            <person name="Lampietro C."/>
            <person name="Lopez Roques C."/>
            <person name="Donnadieu C."/>
            <person name="Postlethwait J."/>
            <person name="Bobe J."/>
            <person name="Dillon D."/>
            <person name="Chandos A."/>
            <person name="von Hippel F."/>
            <person name="Guiguen Y."/>
        </authorList>
    </citation>
    <scope>NUCLEOTIDE SEQUENCE</scope>
    <source>
        <strain evidence="1">YG-Jan2019</strain>
    </source>
</reference>
<keyword evidence="2" id="KW-1185">Reference proteome</keyword>
<gene>
    <name evidence="1" type="ORF">DPEC_G00086690</name>
</gene>
<accession>A0ACC2GZZ2</accession>
<organism evidence="1 2">
    <name type="scientific">Dallia pectoralis</name>
    <name type="common">Alaska blackfish</name>
    <dbReference type="NCBI Taxonomy" id="75939"/>
    <lineage>
        <taxon>Eukaryota</taxon>
        <taxon>Metazoa</taxon>
        <taxon>Chordata</taxon>
        <taxon>Craniata</taxon>
        <taxon>Vertebrata</taxon>
        <taxon>Euteleostomi</taxon>
        <taxon>Actinopterygii</taxon>
        <taxon>Neopterygii</taxon>
        <taxon>Teleostei</taxon>
        <taxon>Protacanthopterygii</taxon>
        <taxon>Esociformes</taxon>
        <taxon>Umbridae</taxon>
        <taxon>Dallia</taxon>
    </lineage>
</organism>
<dbReference type="Proteomes" id="UP001157502">
    <property type="component" value="Chromosome 7"/>
</dbReference>
<name>A0ACC2GZZ2_DALPE</name>
<proteinExistence type="predicted"/>
<dbReference type="EMBL" id="CM055734">
    <property type="protein sequence ID" value="KAJ8009226.1"/>
    <property type="molecule type" value="Genomic_DNA"/>
</dbReference>
<evidence type="ECO:0000313" key="2">
    <source>
        <dbReference type="Proteomes" id="UP001157502"/>
    </source>
</evidence>